<feature type="compositionally biased region" description="Acidic residues" evidence="10">
    <location>
        <begin position="38"/>
        <end position="49"/>
    </location>
</feature>
<dbReference type="InterPro" id="IPR007449">
    <property type="entry name" value="ZipA_FtsZ-bd_C"/>
</dbReference>
<dbReference type="SMART" id="SM00771">
    <property type="entry name" value="ZipA_C"/>
    <property type="match status" value="1"/>
</dbReference>
<reference evidence="13 14" key="1">
    <citation type="journal article" date="2020" name="Arch. Microbiol.">
        <title>The genome sequence of the giant phototrophic gammaproteobacterium Thiospirillum jenense gives insight into its physiological properties and phylogenetic relationships.</title>
        <authorList>
            <person name="Imhoff J.F."/>
            <person name="Meyer T.E."/>
            <person name="Kyndt J.A."/>
        </authorList>
    </citation>
    <scope>NUCLEOTIDE SEQUENCE [LARGE SCALE GENOMIC DNA]</scope>
    <source>
        <strain evidence="13 14">DSM 216</strain>
    </source>
</reference>
<dbReference type="InterPro" id="IPR036765">
    <property type="entry name" value="ZipA_FtsZ-bd_C_sf"/>
</dbReference>
<dbReference type="SUPFAM" id="SSF64383">
    <property type="entry name" value="Cell-division protein ZipA, C-terminal domain"/>
    <property type="match status" value="1"/>
</dbReference>
<dbReference type="GO" id="GO:0000917">
    <property type="term" value="P:division septum assembly"/>
    <property type="evidence" value="ECO:0007669"/>
    <property type="project" value="TreeGrafter"/>
</dbReference>
<gene>
    <name evidence="13" type="ORF">HUK38_03080</name>
</gene>
<keyword evidence="7 8" id="KW-0131">Cell cycle</keyword>
<dbReference type="InterPro" id="IPR011919">
    <property type="entry name" value="Cell_div_ZipA"/>
</dbReference>
<accession>A0A839H5K2</accession>
<name>A0A839H5K2_9GAMM</name>
<evidence type="ECO:0000256" key="4">
    <source>
        <dbReference type="ARBA" id="ARBA00022692"/>
    </source>
</evidence>
<comment type="function">
    <text evidence="8">Essential cell division protein that stabilizes the FtsZ protofilaments by cross-linking them and that serves as a cytoplasmic membrane anchor for the Z ring. Also required for the recruitment to the septal ring of downstream cell division proteins.</text>
</comment>
<evidence type="ECO:0000256" key="1">
    <source>
        <dbReference type="ARBA" id="ARBA00022475"/>
    </source>
</evidence>
<evidence type="ECO:0000313" key="14">
    <source>
        <dbReference type="Proteomes" id="UP000548632"/>
    </source>
</evidence>
<dbReference type="Pfam" id="PF04354">
    <property type="entry name" value="ZipA_C"/>
    <property type="match status" value="1"/>
</dbReference>
<keyword evidence="4 9" id="KW-0812">Transmembrane</keyword>
<comment type="similarity">
    <text evidence="8">Belongs to the ZipA family.</text>
</comment>
<evidence type="ECO:0000259" key="12">
    <source>
        <dbReference type="SMART" id="SM00771"/>
    </source>
</evidence>
<feature type="compositionally biased region" description="Basic and acidic residues" evidence="10">
    <location>
        <begin position="63"/>
        <end position="85"/>
    </location>
</feature>
<comment type="caution">
    <text evidence="13">The sequence shown here is derived from an EMBL/GenBank/DDBJ whole genome shotgun (WGS) entry which is preliminary data.</text>
</comment>
<evidence type="ECO:0000256" key="10">
    <source>
        <dbReference type="SAM" id="MobiDB-lite"/>
    </source>
</evidence>
<proteinExistence type="inferred from homology"/>
<evidence type="ECO:0000256" key="8">
    <source>
        <dbReference type="RuleBase" id="RU003612"/>
    </source>
</evidence>
<sequence length="305" mass="33217">MDAVTLRIILLAIGVVLLLGLYWWEYARAPNYDDDDADRAAADTDDDDAADQRRASFKSPTNRFDEDDREPSLGKREPILGKREPSLGIFDDDEPVEPPAPRWGGGLSSKLRRTRPAPVENQTAAASSPSSQAPAAELTAPAATASPADQTAATELLVQLFVVVPEDTITGADVMTAANKHHLQPGEHAIFHHYTLVKPPKGVTTPPVKKTLFSMANLVNPGSFPFGTGMRDFRTRGLALFTQLDGDADDLRTLDTMFSTAAALAEQFNGLVQDRTRSPLTPLQISKLRDQVKALQKNQRPRAKP</sequence>
<comment type="subcellular location">
    <subcellularLocation>
        <location evidence="9">Cell inner membrane</location>
        <topology evidence="9">Single-pass type I membrane protein</topology>
    </subcellularLocation>
</comment>
<protein>
    <recommendedName>
        <fullName evidence="8">Cell division protein ZipA</fullName>
    </recommendedName>
</protein>
<feature type="transmembrane region" description="Helical" evidence="11">
    <location>
        <begin position="6"/>
        <end position="24"/>
    </location>
</feature>
<dbReference type="GO" id="GO:0005886">
    <property type="term" value="C:plasma membrane"/>
    <property type="evidence" value="ECO:0007669"/>
    <property type="project" value="UniProtKB-SubCell"/>
</dbReference>
<dbReference type="PANTHER" id="PTHR38685:SF1">
    <property type="entry name" value="CELL DIVISION PROTEIN ZIPA"/>
    <property type="match status" value="1"/>
</dbReference>
<organism evidence="13 14">
    <name type="scientific">Thiospirillum jenense</name>
    <dbReference type="NCBI Taxonomy" id="1653858"/>
    <lineage>
        <taxon>Bacteria</taxon>
        <taxon>Pseudomonadati</taxon>
        <taxon>Pseudomonadota</taxon>
        <taxon>Gammaproteobacteria</taxon>
        <taxon>Chromatiales</taxon>
        <taxon>Chromatiaceae</taxon>
        <taxon>Thiospirillum</taxon>
    </lineage>
</organism>
<dbReference type="Proteomes" id="UP000548632">
    <property type="component" value="Unassembled WGS sequence"/>
</dbReference>
<keyword evidence="1 9" id="KW-1003">Cell membrane</keyword>
<evidence type="ECO:0000256" key="5">
    <source>
        <dbReference type="ARBA" id="ARBA00022989"/>
    </source>
</evidence>
<keyword evidence="6 9" id="KW-0472">Membrane</keyword>
<evidence type="ECO:0000256" key="9">
    <source>
        <dbReference type="RuleBase" id="RU003613"/>
    </source>
</evidence>
<evidence type="ECO:0000256" key="3">
    <source>
        <dbReference type="ARBA" id="ARBA00022618"/>
    </source>
</evidence>
<feature type="region of interest" description="Disordered" evidence="10">
    <location>
        <begin position="38"/>
        <end position="147"/>
    </location>
</feature>
<dbReference type="PANTHER" id="PTHR38685">
    <property type="entry name" value="CELL DIVISION PROTEIN ZIPA"/>
    <property type="match status" value="1"/>
</dbReference>
<evidence type="ECO:0000313" key="13">
    <source>
        <dbReference type="EMBL" id="MBB1125213.1"/>
    </source>
</evidence>
<dbReference type="AlphaFoldDB" id="A0A839H5K2"/>
<evidence type="ECO:0000256" key="7">
    <source>
        <dbReference type="ARBA" id="ARBA00023306"/>
    </source>
</evidence>
<keyword evidence="14" id="KW-1185">Reference proteome</keyword>
<dbReference type="RefSeq" id="WP_182582395.1">
    <property type="nucleotide sequence ID" value="NZ_JABVCQ010000005.1"/>
</dbReference>
<evidence type="ECO:0000256" key="2">
    <source>
        <dbReference type="ARBA" id="ARBA00022519"/>
    </source>
</evidence>
<dbReference type="Gene3D" id="3.30.1400.10">
    <property type="entry name" value="ZipA, C-terminal FtsZ-binding domain"/>
    <property type="match status" value="1"/>
</dbReference>
<keyword evidence="5 11" id="KW-1133">Transmembrane helix</keyword>
<dbReference type="GO" id="GO:0032153">
    <property type="term" value="C:cell division site"/>
    <property type="evidence" value="ECO:0007669"/>
    <property type="project" value="TreeGrafter"/>
</dbReference>
<dbReference type="EMBL" id="JABVCQ010000005">
    <property type="protein sequence ID" value="MBB1125213.1"/>
    <property type="molecule type" value="Genomic_DNA"/>
</dbReference>
<keyword evidence="2 9" id="KW-0997">Cell inner membrane</keyword>
<evidence type="ECO:0000256" key="11">
    <source>
        <dbReference type="SAM" id="Phobius"/>
    </source>
</evidence>
<keyword evidence="3 8" id="KW-0132">Cell division</keyword>
<evidence type="ECO:0000256" key="6">
    <source>
        <dbReference type="ARBA" id="ARBA00023136"/>
    </source>
</evidence>
<feature type="domain" description="ZipA C-terminal FtsZ-binding" evidence="12">
    <location>
        <begin position="154"/>
        <end position="292"/>
    </location>
</feature>
<feature type="compositionally biased region" description="Low complexity" evidence="10">
    <location>
        <begin position="124"/>
        <end position="147"/>
    </location>
</feature>